<feature type="compositionally biased region" description="Basic residues" evidence="1">
    <location>
        <begin position="217"/>
        <end position="229"/>
    </location>
</feature>
<evidence type="ECO:0000313" key="3">
    <source>
        <dbReference type="Proteomes" id="UP000327013"/>
    </source>
</evidence>
<evidence type="ECO:0000313" key="2">
    <source>
        <dbReference type="EMBL" id="KAE8022942.1"/>
    </source>
</evidence>
<keyword evidence="3" id="KW-1185">Reference proteome</keyword>
<dbReference type="PANTHER" id="PTHR35767:SF11">
    <property type="match status" value="1"/>
</dbReference>
<dbReference type="PANTHER" id="PTHR35767">
    <property type="entry name" value="HAPLESS PROTEIN"/>
    <property type="match status" value="1"/>
</dbReference>
<reference evidence="2 3" key="1">
    <citation type="submission" date="2019-06" db="EMBL/GenBank/DDBJ databases">
        <title>A chromosomal-level reference genome of Carpinus fangiana (Coryloideae, Betulaceae).</title>
        <authorList>
            <person name="Yang X."/>
            <person name="Wang Z."/>
            <person name="Zhang L."/>
            <person name="Hao G."/>
            <person name="Liu J."/>
            <person name="Yang Y."/>
        </authorList>
    </citation>
    <scope>NUCLEOTIDE SEQUENCE [LARGE SCALE GENOMIC DNA]</scope>
    <source>
        <strain evidence="2">Cfa_2016G</strain>
        <tissue evidence="2">Leaf</tissue>
    </source>
</reference>
<dbReference type="EMBL" id="CM017323">
    <property type="protein sequence ID" value="KAE8022942.1"/>
    <property type="molecule type" value="Genomic_DNA"/>
</dbReference>
<protein>
    <submittedName>
        <fullName evidence="2">Uncharacterized protein</fullName>
    </submittedName>
</protein>
<accession>A0A5N6R1S6</accession>
<sequence>MVFLVPFLFAWFPAVVTCNLNWVDFFLTLFLIFHHPLIEMRAVPTMLSQQQNPPENSHSLHQQIGLNNNGMQTDIGSFSLRQFVLASRQKDILCSWPFPEKYLQICFKHGIRNVLPPLEPRDSAIQSLRGCARFKYSEQDIEKTDSFNNKAPDSVEQEKLNKDECDSYSNEELSKVSGQDCNLSLSSNSYKLEEKKHLTSDIPSVDKNSKSQISSKGLRHKRKRYKGKRKKRSMVDILAIAKHCHLEDLHRINRMLGCGSAKPPDHGGEQNGGMVDIESNCKSELTDECLDKKFQGDHDCEAANVNMSRKKQWVLKLKFSGCKPK</sequence>
<gene>
    <name evidence="2" type="ORF">FH972_008703</name>
</gene>
<dbReference type="OrthoDB" id="1929441at2759"/>
<feature type="region of interest" description="Disordered" evidence="1">
    <location>
        <begin position="198"/>
        <end position="229"/>
    </location>
</feature>
<dbReference type="AlphaFoldDB" id="A0A5N6R1S6"/>
<proteinExistence type="predicted"/>
<organism evidence="2 3">
    <name type="scientific">Carpinus fangiana</name>
    <dbReference type="NCBI Taxonomy" id="176857"/>
    <lineage>
        <taxon>Eukaryota</taxon>
        <taxon>Viridiplantae</taxon>
        <taxon>Streptophyta</taxon>
        <taxon>Embryophyta</taxon>
        <taxon>Tracheophyta</taxon>
        <taxon>Spermatophyta</taxon>
        <taxon>Magnoliopsida</taxon>
        <taxon>eudicotyledons</taxon>
        <taxon>Gunneridae</taxon>
        <taxon>Pentapetalae</taxon>
        <taxon>rosids</taxon>
        <taxon>fabids</taxon>
        <taxon>Fagales</taxon>
        <taxon>Betulaceae</taxon>
        <taxon>Carpinus</taxon>
    </lineage>
</organism>
<evidence type="ECO:0000256" key="1">
    <source>
        <dbReference type="SAM" id="MobiDB-lite"/>
    </source>
</evidence>
<name>A0A5N6R1S6_9ROSI</name>
<dbReference type="Proteomes" id="UP000327013">
    <property type="component" value="Chromosome 3"/>
</dbReference>
<feature type="region of interest" description="Disordered" evidence="1">
    <location>
        <begin position="143"/>
        <end position="162"/>
    </location>
</feature>